<evidence type="ECO:0000313" key="3">
    <source>
        <dbReference type="EMBL" id="KAH3748754.1"/>
    </source>
</evidence>
<name>A0A9D4DGA2_DREPO</name>
<dbReference type="GO" id="GO:0005634">
    <property type="term" value="C:nucleus"/>
    <property type="evidence" value="ECO:0007669"/>
    <property type="project" value="TreeGrafter"/>
</dbReference>
<keyword evidence="4" id="KW-1185">Reference proteome</keyword>
<dbReference type="Pfam" id="PF15749">
    <property type="entry name" value="MRNIP"/>
    <property type="match status" value="1"/>
</dbReference>
<evidence type="ECO:0000313" key="4">
    <source>
        <dbReference type="Proteomes" id="UP000828390"/>
    </source>
</evidence>
<dbReference type="OrthoDB" id="5960226at2759"/>
<feature type="domain" description="MRN complex-interacting protein N-terminal" evidence="2">
    <location>
        <begin position="7"/>
        <end position="118"/>
    </location>
</feature>
<reference evidence="3" key="1">
    <citation type="journal article" date="2019" name="bioRxiv">
        <title>The Genome of the Zebra Mussel, Dreissena polymorpha: A Resource for Invasive Species Research.</title>
        <authorList>
            <person name="McCartney M.A."/>
            <person name="Auch B."/>
            <person name="Kono T."/>
            <person name="Mallez S."/>
            <person name="Zhang Y."/>
            <person name="Obille A."/>
            <person name="Becker A."/>
            <person name="Abrahante J.E."/>
            <person name="Garbe J."/>
            <person name="Badalamenti J.P."/>
            <person name="Herman A."/>
            <person name="Mangelson H."/>
            <person name="Liachko I."/>
            <person name="Sullivan S."/>
            <person name="Sone E.D."/>
            <person name="Koren S."/>
            <person name="Silverstein K.A.T."/>
            <person name="Beckman K.B."/>
            <person name="Gohl D.M."/>
        </authorList>
    </citation>
    <scope>NUCLEOTIDE SEQUENCE</scope>
    <source>
        <strain evidence="3">Duluth1</strain>
        <tissue evidence="3">Whole animal</tissue>
    </source>
</reference>
<feature type="compositionally biased region" description="Basic and acidic residues" evidence="1">
    <location>
        <begin position="479"/>
        <end position="495"/>
    </location>
</feature>
<dbReference type="AlphaFoldDB" id="A0A9D4DGA2"/>
<gene>
    <name evidence="3" type="ORF">DPMN_183204</name>
</gene>
<proteinExistence type="predicted"/>
<dbReference type="GO" id="GO:0003682">
    <property type="term" value="F:chromatin binding"/>
    <property type="evidence" value="ECO:0007669"/>
    <property type="project" value="TreeGrafter"/>
</dbReference>
<evidence type="ECO:0000256" key="1">
    <source>
        <dbReference type="SAM" id="MobiDB-lite"/>
    </source>
</evidence>
<protein>
    <recommendedName>
        <fullName evidence="2">MRN complex-interacting protein N-terminal domain-containing protein</fullName>
    </recommendedName>
</protein>
<dbReference type="GO" id="GO:0007095">
    <property type="term" value="P:mitotic G2 DNA damage checkpoint signaling"/>
    <property type="evidence" value="ECO:0007669"/>
    <property type="project" value="TreeGrafter"/>
</dbReference>
<feature type="compositionally biased region" description="Polar residues" evidence="1">
    <location>
        <begin position="445"/>
        <end position="464"/>
    </location>
</feature>
<feature type="compositionally biased region" description="Polar residues" evidence="1">
    <location>
        <begin position="163"/>
        <end position="172"/>
    </location>
</feature>
<dbReference type="Proteomes" id="UP000828390">
    <property type="component" value="Unassembled WGS sequence"/>
</dbReference>
<feature type="region of interest" description="Disordered" evidence="1">
    <location>
        <begin position="217"/>
        <end position="238"/>
    </location>
</feature>
<reference evidence="3" key="2">
    <citation type="submission" date="2020-11" db="EMBL/GenBank/DDBJ databases">
        <authorList>
            <person name="McCartney M.A."/>
            <person name="Auch B."/>
            <person name="Kono T."/>
            <person name="Mallez S."/>
            <person name="Becker A."/>
            <person name="Gohl D.M."/>
            <person name="Silverstein K.A.T."/>
            <person name="Koren S."/>
            <person name="Bechman K.B."/>
            <person name="Herman A."/>
            <person name="Abrahante J.E."/>
            <person name="Garbe J."/>
        </authorList>
    </citation>
    <scope>NUCLEOTIDE SEQUENCE</scope>
    <source>
        <strain evidence="3">Duluth1</strain>
        <tissue evidence="3">Whole animal</tissue>
    </source>
</reference>
<feature type="region of interest" description="Disordered" evidence="1">
    <location>
        <begin position="149"/>
        <end position="195"/>
    </location>
</feature>
<dbReference type="PANTHER" id="PTHR15863">
    <property type="entry name" value="MRN COMPLEX-INTERACTING PROTEIN"/>
    <property type="match status" value="1"/>
</dbReference>
<feature type="region of interest" description="Disordered" evidence="1">
    <location>
        <begin position="445"/>
        <end position="509"/>
    </location>
</feature>
<comment type="caution">
    <text evidence="3">The sequence shown here is derived from an EMBL/GenBank/DDBJ whole genome shotgun (WGS) entry which is preliminary data.</text>
</comment>
<dbReference type="InterPro" id="IPR032739">
    <property type="entry name" value="MRNIP"/>
</dbReference>
<accession>A0A9D4DGA2</accession>
<dbReference type="EMBL" id="JAIWYP010000010">
    <property type="protein sequence ID" value="KAH3748754.1"/>
    <property type="molecule type" value="Genomic_DNA"/>
</dbReference>
<organism evidence="3 4">
    <name type="scientific">Dreissena polymorpha</name>
    <name type="common">Zebra mussel</name>
    <name type="synonym">Mytilus polymorpha</name>
    <dbReference type="NCBI Taxonomy" id="45954"/>
    <lineage>
        <taxon>Eukaryota</taxon>
        <taxon>Metazoa</taxon>
        <taxon>Spiralia</taxon>
        <taxon>Lophotrochozoa</taxon>
        <taxon>Mollusca</taxon>
        <taxon>Bivalvia</taxon>
        <taxon>Autobranchia</taxon>
        <taxon>Heteroconchia</taxon>
        <taxon>Euheterodonta</taxon>
        <taxon>Imparidentia</taxon>
        <taxon>Neoheterodontei</taxon>
        <taxon>Myida</taxon>
        <taxon>Dreissenoidea</taxon>
        <taxon>Dreissenidae</taxon>
        <taxon>Dreissena</taxon>
    </lineage>
</organism>
<evidence type="ECO:0000259" key="2">
    <source>
        <dbReference type="Pfam" id="PF15749"/>
    </source>
</evidence>
<sequence>MPQEFQVLKCFNCNTFQVHQVKKALKWACKMCGEKQSIKKVYGGGTGAECRHHVQKLNTMRGEMTESSWQHEAQNGSLPWQPENGDYETTAMTSTLDIGPSSDSLDTSTSQSKKWVQFLESTNGDEEADDRTDENDDCLGYYDTRPFVKKGHKRQRKMLDPSLKTSKPTHNQMLRRPDSSTEPLNNNWTNLGTSDSRMNHLTVSLNHDLTTNNQDFHETTPVNMLPSNKRQNNPVTSTSKWSKFSFYNNIENACEERRLEKERSGYGNRSSDSLLPVEKGFANNYKSEFSNSAGNDEKSGTLSQSSSTGSYCGSITGECFINHQAPFPDPRPYTSFDDLQPCNGDFESCIPSAGGPNHPANGPVIISRKVNPVFCGNSKWNMFTGSSTSTTTLPKQVSNSRLSTFVREPSLDVLPAEATVTCLNTELEPNKVRESVEGANNIVSHMSNTTQSSKEPKVSQTDITSKGGAARKLSSQKKSSKDENKGHCKNNEHQKIFSIGEINDDDFKL</sequence>
<feature type="compositionally biased region" description="Polar residues" evidence="1">
    <location>
        <begin position="180"/>
        <end position="195"/>
    </location>
</feature>
<dbReference type="InterPro" id="IPR049472">
    <property type="entry name" value="MRNIP_N"/>
</dbReference>
<dbReference type="PANTHER" id="PTHR15863:SF2">
    <property type="entry name" value="MRN COMPLEX-INTERACTING PROTEIN"/>
    <property type="match status" value="1"/>
</dbReference>